<organism evidence="1 2">
    <name type="scientific">Coniosporium uncinatum</name>
    <dbReference type="NCBI Taxonomy" id="93489"/>
    <lineage>
        <taxon>Eukaryota</taxon>
        <taxon>Fungi</taxon>
        <taxon>Dikarya</taxon>
        <taxon>Ascomycota</taxon>
        <taxon>Pezizomycotina</taxon>
        <taxon>Dothideomycetes</taxon>
        <taxon>Dothideomycetes incertae sedis</taxon>
        <taxon>Coniosporium</taxon>
    </lineage>
</organism>
<proteinExistence type="predicted"/>
<dbReference type="EMBL" id="JAWDJW010004542">
    <property type="protein sequence ID" value="KAK3074234.1"/>
    <property type="molecule type" value="Genomic_DNA"/>
</dbReference>
<accession>A0ACC3DHI8</accession>
<reference evidence="1" key="1">
    <citation type="submission" date="2024-09" db="EMBL/GenBank/DDBJ databases">
        <title>Black Yeasts Isolated from many extreme environments.</title>
        <authorList>
            <person name="Coleine C."/>
            <person name="Stajich J.E."/>
            <person name="Selbmann L."/>
        </authorList>
    </citation>
    <scope>NUCLEOTIDE SEQUENCE</scope>
    <source>
        <strain evidence="1">CCFEE 5737</strain>
    </source>
</reference>
<evidence type="ECO:0000313" key="2">
    <source>
        <dbReference type="Proteomes" id="UP001186974"/>
    </source>
</evidence>
<evidence type="ECO:0000313" key="1">
    <source>
        <dbReference type="EMBL" id="KAK3074234.1"/>
    </source>
</evidence>
<gene>
    <name evidence="1" type="ORF">LTS18_014292</name>
</gene>
<sequence length="177" mass="19826">MGIIQDPPVTWTGDLPFDDDDNELSCPARLPPQVKWVGRARKPQAGEVEHKAFEVKPMLDDHQNLPPMEEQFHRRHGEDHADDRDMCQGRGSVGEIVSGVTKGGSRIVALPLSQVTCFYWTCGRCKRRPACPYAHHDTGVVQLKPFGDTTCFFWKMFGGDCKQGDACAYAHEEKGKI</sequence>
<dbReference type="Proteomes" id="UP001186974">
    <property type="component" value="Unassembled WGS sequence"/>
</dbReference>
<feature type="non-terminal residue" evidence="1">
    <location>
        <position position="177"/>
    </location>
</feature>
<keyword evidence="2" id="KW-1185">Reference proteome</keyword>
<comment type="caution">
    <text evidence="1">The sequence shown here is derived from an EMBL/GenBank/DDBJ whole genome shotgun (WGS) entry which is preliminary data.</text>
</comment>
<protein>
    <submittedName>
        <fullName evidence="1">Uncharacterized protein</fullName>
    </submittedName>
</protein>
<name>A0ACC3DHI8_9PEZI</name>